<keyword evidence="3" id="KW-1185">Reference proteome</keyword>
<feature type="transmembrane region" description="Helical" evidence="1">
    <location>
        <begin position="36"/>
        <end position="56"/>
    </location>
</feature>
<organism evidence="2 3">
    <name type="scientific">Parelaphostrongylus tenuis</name>
    <name type="common">Meningeal worm</name>
    <dbReference type="NCBI Taxonomy" id="148309"/>
    <lineage>
        <taxon>Eukaryota</taxon>
        <taxon>Metazoa</taxon>
        <taxon>Ecdysozoa</taxon>
        <taxon>Nematoda</taxon>
        <taxon>Chromadorea</taxon>
        <taxon>Rhabditida</taxon>
        <taxon>Rhabditina</taxon>
        <taxon>Rhabditomorpha</taxon>
        <taxon>Strongyloidea</taxon>
        <taxon>Metastrongylidae</taxon>
        <taxon>Parelaphostrongylus</taxon>
    </lineage>
</organism>
<protein>
    <submittedName>
        <fullName evidence="2">Uncharacterized protein</fullName>
    </submittedName>
</protein>
<gene>
    <name evidence="2" type="ORF">KIN20_009626</name>
</gene>
<dbReference type="Proteomes" id="UP001196413">
    <property type="component" value="Unassembled WGS sequence"/>
</dbReference>
<keyword evidence="1" id="KW-1133">Transmembrane helix</keyword>
<reference evidence="2" key="1">
    <citation type="submission" date="2021-06" db="EMBL/GenBank/DDBJ databases">
        <title>Parelaphostrongylus tenuis whole genome reference sequence.</title>
        <authorList>
            <person name="Garwood T.J."/>
            <person name="Larsen P.A."/>
            <person name="Fountain-Jones N.M."/>
            <person name="Garbe J.R."/>
            <person name="Macchietto M.G."/>
            <person name="Kania S.A."/>
            <person name="Gerhold R.W."/>
            <person name="Richards J.E."/>
            <person name="Wolf T.M."/>
        </authorList>
    </citation>
    <scope>NUCLEOTIDE SEQUENCE</scope>
    <source>
        <strain evidence="2">MNPRO001-30</strain>
        <tissue evidence="2">Meninges</tissue>
    </source>
</reference>
<keyword evidence="1" id="KW-0472">Membrane</keyword>
<accession>A0AAD5M8F6</accession>
<evidence type="ECO:0000256" key="1">
    <source>
        <dbReference type="SAM" id="Phobius"/>
    </source>
</evidence>
<dbReference type="AlphaFoldDB" id="A0AAD5M8F6"/>
<dbReference type="EMBL" id="JAHQIW010001588">
    <property type="protein sequence ID" value="KAJ1353075.1"/>
    <property type="molecule type" value="Genomic_DNA"/>
</dbReference>
<sequence>MDTKATKFPPTVAVAEKKFDPSGPDASILIALFRTLYHIIFVQFAMTMFVVCIEFFHETKLYKSKNAIRTERDPEDVKGAPESAHGFGLAFVYMQIPFTVLSTMMQHVSIM</sequence>
<keyword evidence="1" id="KW-0812">Transmembrane</keyword>
<feature type="non-terminal residue" evidence="2">
    <location>
        <position position="111"/>
    </location>
</feature>
<comment type="caution">
    <text evidence="2">The sequence shown here is derived from an EMBL/GenBank/DDBJ whole genome shotgun (WGS) entry which is preliminary data.</text>
</comment>
<evidence type="ECO:0000313" key="3">
    <source>
        <dbReference type="Proteomes" id="UP001196413"/>
    </source>
</evidence>
<evidence type="ECO:0000313" key="2">
    <source>
        <dbReference type="EMBL" id="KAJ1353075.1"/>
    </source>
</evidence>
<proteinExistence type="predicted"/>
<name>A0AAD5M8F6_PARTN</name>